<feature type="compositionally biased region" description="Basic residues" evidence="1">
    <location>
        <begin position="507"/>
        <end position="519"/>
    </location>
</feature>
<feature type="compositionally biased region" description="Polar residues" evidence="1">
    <location>
        <begin position="34"/>
        <end position="66"/>
    </location>
</feature>
<evidence type="ECO:0000256" key="1">
    <source>
        <dbReference type="SAM" id="MobiDB-lite"/>
    </source>
</evidence>
<dbReference type="InterPro" id="IPR017884">
    <property type="entry name" value="SANT_dom"/>
</dbReference>
<feature type="region of interest" description="Disordered" evidence="1">
    <location>
        <begin position="97"/>
        <end position="119"/>
    </location>
</feature>
<dbReference type="EMBL" id="CM031834">
    <property type="protein sequence ID" value="KAG6692568.1"/>
    <property type="molecule type" value="Genomic_DNA"/>
</dbReference>
<feature type="region of interest" description="Disordered" evidence="1">
    <location>
        <begin position="386"/>
        <end position="405"/>
    </location>
</feature>
<reference evidence="3" key="1">
    <citation type="submission" date="2021-01" db="EMBL/GenBank/DDBJ databases">
        <authorList>
            <person name="Lovell J.T."/>
            <person name="Bentley N."/>
            <person name="Bhattarai G."/>
            <person name="Jenkins J.W."/>
            <person name="Sreedasyam A."/>
            <person name="Alarcon Y."/>
            <person name="Bock C."/>
            <person name="Boston L."/>
            <person name="Carlson J."/>
            <person name="Cervantes K."/>
            <person name="Clermont K."/>
            <person name="Krom N."/>
            <person name="Kubenka K."/>
            <person name="Mamidi S."/>
            <person name="Mattison C."/>
            <person name="Monteros M."/>
            <person name="Pisani C."/>
            <person name="Plott C."/>
            <person name="Rajasekar S."/>
            <person name="Rhein H.S."/>
            <person name="Rohla C."/>
            <person name="Song M."/>
            <person name="Hilaire R.S."/>
            <person name="Shu S."/>
            <person name="Wells L."/>
            <person name="Wang X."/>
            <person name="Webber J."/>
            <person name="Heerema R.J."/>
            <person name="Klein P."/>
            <person name="Conner P."/>
            <person name="Grauke L."/>
            <person name="Grimwood J."/>
            <person name="Schmutz J."/>
            <person name="Randall J.J."/>
        </authorList>
    </citation>
    <scope>NUCLEOTIDE SEQUENCE</scope>
    <source>
        <tissue evidence="3">Leaf</tissue>
    </source>
</reference>
<dbReference type="InterPro" id="IPR001005">
    <property type="entry name" value="SANT/Myb"/>
</dbReference>
<sequence length="770" mass="85396">MDLDDTFCDDILGTVKSKPKAGGKFQPKAKASAKNGTSTSVPSAPSGSTDENSVRLTPSGLETKQYAQPVVAEDKLTTADGISAATSEIVCINQKSKDNESSFTDNKSLESVKTSSQHVIGEDIGSKDALHPEVGTSESNIGWHSCIGILSAEIDSMEFELEPFGGILSEADATNALRSCDAAEPQTHPYAHINQDTVTCREAGVSNKGGDVRIDNGRSETEFQEAGAFSGMEDLDFMSQDNIPFGLHAGKFRPKPKMKAIKEKPSTDTSHPEVESVMHSQAPELVPSDTGYANVNSVSAFPADDLQDNSMRFDDFITLDPTSEISMNEESINLAKTSYSDGPVLRDTLHSEDVPEILTELDSNCRRGEASTSSDLLQKCTRSATVDEENNDGKSSGNLNNDGKSLRKLRKKVSFQLIDEPDGEVNENGGFSGEPPTDSNIGKVEDRDDEDEYRVESDEEFRVESMSQKKRAPRKSKKSGVENGKPVQKRKKANEAADQSTKEPPKKFSHSTRRNRRHVDKVLLETPEDEIDPQRLPIKDLILLAEYKERLASKEAETSKTPLTNLRSYNSFPKESSYNGEATFVSEQGRGSDDQPSYEVPTDPFINYQSFMDKTPSTRWSKQDTELFYEAVRQFGTDFSMIQQLFPGRTRHQVKLKFKKEERHYPIRLSEALTSRAKDHSHFQLVIERLQQASQAEDAYVDDEVARTGKEEEEIVELTTQAKEEVAKPEQDGEVVVEDHEADLGEVHSPAKSDVGDDNLYDWSQYKSDY</sequence>
<dbReference type="PANTHER" id="PTHR22929:SF0">
    <property type="entry name" value="TRANSCRIPTION FACTOR TFIIIB COMPONENT B'' HOMOLOG"/>
    <property type="match status" value="1"/>
</dbReference>
<gene>
    <name evidence="3" type="ORF">I3842_10G121000</name>
</gene>
<dbReference type="GO" id="GO:0070898">
    <property type="term" value="P:RNA polymerase III preinitiation complex assembly"/>
    <property type="evidence" value="ECO:0007669"/>
    <property type="project" value="TreeGrafter"/>
</dbReference>
<feature type="region of interest" description="Disordered" evidence="1">
    <location>
        <begin position="417"/>
        <end position="521"/>
    </location>
</feature>
<evidence type="ECO:0000313" key="3">
    <source>
        <dbReference type="EMBL" id="KAG6692568.1"/>
    </source>
</evidence>
<dbReference type="Proteomes" id="UP000811246">
    <property type="component" value="Chromosome 10"/>
</dbReference>
<name>A0A922DZB2_CARIL</name>
<evidence type="ECO:0000259" key="2">
    <source>
        <dbReference type="PROSITE" id="PS51293"/>
    </source>
</evidence>
<dbReference type="InterPro" id="IPR039467">
    <property type="entry name" value="TFIIIB_B''_Myb"/>
</dbReference>
<dbReference type="AlphaFoldDB" id="A0A922DZB2"/>
<evidence type="ECO:0000313" key="4">
    <source>
        <dbReference type="Proteomes" id="UP000811246"/>
    </source>
</evidence>
<dbReference type="SMART" id="SM00717">
    <property type="entry name" value="SANT"/>
    <property type="match status" value="1"/>
</dbReference>
<accession>A0A922DZB2</accession>
<feature type="compositionally biased region" description="Basic residues" evidence="1">
    <location>
        <begin position="468"/>
        <end position="478"/>
    </location>
</feature>
<feature type="compositionally biased region" description="Basic and acidic residues" evidence="1">
    <location>
        <begin position="454"/>
        <end position="463"/>
    </location>
</feature>
<feature type="domain" description="SANT" evidence="2">
    <location>
        <begin position="615"/>
        <end position="663"/>
    </location>
</feature>
<feature type="compositionally biased region" description="Polar residues" evidence="1">
    <location>
        <begin position="393"/>
        <end position="403"/>
    </location>
</feature>
<dbReference type="GO" id="GO:0001156">
    <property type="term" value="F:TFIIIC-class transcription factor complex binding"/>
    <property type="evidence" value="ECO:0007669"/>
    <property type="project" value="TreeGrafter"/>
</dbReference>
<protein>
    <recommendedName>
        <fullName evidence="2">SANT domain-containing protein</fullName>
    </recommendedName>
</protein>
<comment type="caution">
    <text evidence="3">The sequence shown here is derived from an EMBL/GenBank/DDBJ whole genome shotgun (WGS) entry which is preliminary data.</text>
</comment>
<organism evidence="3 4">
    <name type="scientific">Carya illinoinensis</name>
    <name type="common">Pecan</name>
    <dbReference type="NCBI Taxonomy" id="32201"/>
    <lineage>
        <taxon>Eukaryota</taxon>
        <taxon>Viridiplantae</taxon>
        <taxon>Streptophyta</taxon>
        <taxon>Embryophyta</taxon>
        <taxon>Tracheophyta</taxon>
        <taxon>Spermatophyta</taxon>
        <taxon>Magnoliopsida</taxon>
        <taxon>eudicotyledons</taxon>
        <taxon>Gunneridae</taxon>
        <taxon>Pentapetalae</taxon>
        <taxon>rosids</taxon>
        <taxon>fabids</taxon>
        <taxon>Fagales</taxon>
        <taxon>Juglandaceae</taxon>
        <taxon>Carya</taxon>
    </lineage>
</organism>
<dbReference type="PROSITE" id="PS51293">
    <property type="entry name" value="SANT"/>
    <property type="match status" value="1"/>
</dbReference>
<feature type="region of interest" description="Disordered" evidence="1">
    <location>
        <begin position="18"/>
        <end position="66"/>
    </location>
</feature>
<dbReference type="GO" id="GO:0000126">
    <property type="term" value="C:transcription factor TFIIIB complex"/>
    <property type="evidence" value="ECO:0007669"/>
    <property type="project" value="TreeGrafter"/>
</dbReference>
<dbReference type="PANTHER" id="PTHR22929">
    <property type="entry name" value="RNA POLYMERASE III TRANSCRIPTION INITIATION FACTOR B"/>
    <property type="match status" value="1"/>
</dbReference>
<feature type="compositionally biased region" description="Polar residues" evidence="1">
    <location>
        <begin position="101"/>
        <end position="118"/>
    </location>
</feature>
<dbReference type="Pfam" id="PF15963">
    <property type="entry name" value="Myb_DNA-bind_7"/>
    <property type="match status" value="1"/>
</dbReference>
<proteinExistence type="predicted"/>
<dbReference type="CDD" id="cd00167">
    <property type="entry name" value="SANT"/>
    <property type="match status" value="1"/>
</dbReference>